<sequence>MSGVAEPIDVVKAAQVLRSLANAVRLRIVLYLLHGEQAVGDLESALEIRQPNLSQQLAELRDAGLVTARRDSRAMIYSIADDEQKRLIAALLVGFGGEPIQNEASQAAPPTPAAPPAHRQVAMFATVGKRR</sequence>
<evidence type="ECO:0000256" key="1">
    <source>
        <dbReference type="ARBA" id="ARBA00023015"/>
    </source>
</evidence>
<organism evidence="5 6">
    <name type="scientific">Acidiphilium acidophilum</name>
    <name type="common">Thiobacillus acidophilus</name>
    <dbReference type="NCBI Taxonomy" id="76588"/>
    <lineage>
        <taxon>Bacteria</taxon>
        <taxon>Pseudomonadati</taxon>
        <taxon>Pseudomonadota</taxon>
        <taxon>Alphaproteobacteria</taxon>
        <taxon>Acetobacterales</taxon>
        <taxon>Acidocellaceae</taxon>
        <taxon>Acidiphilium</taxon>
    </lineage>
</organism>
<dbReference type="InterPro" id="IPR036390">
    <property type="entry name" value="WH_DNA-bd_sf"/>
</dbReference>
<dbReference type="PANTHER" id="PTHR43132:SF2">
    <property type="entry name" value="ARSENICAL RESISTANCE OPERON REPRESSOR ARSR-RELATED"/>
    <property type="match status" value="1"/>
</dbReference>
<proteinExistence type="predicted"/>
<comment type="caution">
    <text evidence="5">The sequence shown here is derived from an EMBL/GenBank/DDBJ whole genome shotgun (WGS) entry which is preliminary data.</text>
</comment>
<keyword evidence="1" id="KW-0805">Transcription regulation</keyword>
<evidence type="ECO:0000313" key="5">
    <source>
        <dbReference type="EMBL" id="MDX5931110.1"/>
    </source>
</evidence>
<dbReference type="SMART" id="SM00418">
    <property type="entry name" value="HTH_ARSR"/>
    <property type="match status" value="1"/>
</dbReference>
<keyword evidence="2" id="KW-0238">DNA-binding</keyword>
<gene>
    <name evidence="5" type="ORF">SIL87_10075</name>
</gene>
<name>A0AAW9DQY3_ACIAO</name>
<dbReference type="PROSITE" id="PS50987">
    <property type="entry name" value="HTH_ARSR_2"/>
    <property type="match status" value="1"/>
</dbReference>
<dbReference type="SUPFAM" id="SSF46785">
    <property type="entry name" value="Winged helix' DNA-binding domain"/>
    <property type="match status" value="1"/>
</dbReference>
<evidence type="ECO:0000259" key="4">
    <source>
        <dbReference type="PROSITE" id="PS50987"/>
    </source>
</evidence>
<accession>A0AAW9DQY3</accession>
<dbReference type="InterPro" id="IPR036388">
    <property type="entry name" value="WH-like_DNA-bd_sf"/>
</dbReference>
<dbReference type="Proteomes" id="UP001279553">
    <property type="component" value="Unassembled WGS sequence"/>
</dbReference>
<feature type="domain" description="HTH arsR-type" evidence="4">
    <location>
        <begin position="5"/>
        <end position="99"/>
    </location>
</feature>
<protein>
    <submittedName>
        <fullName evidence="5">Metalloregulator ArsR/SmtB family transcription factor</fullName>
    </submittedName>
</protein>
<keyword evidence="3" id="KW-0804">Transcription</keyword>
<evidence type="ECO:0000256" key="2">
    <source>
        <dbReference type="ARBA" id="ARBA00023125"/>
    </source>
</evidence>
<dbReference type="Pfam" id="PF01022">
    <property type="entry name" value="HTH_5"/>
    <property type="match status" value="1"/>
</dbReference>
<dbReference type="NCBIfam" id="NF033788">
    <property type="entry name" value="HTH_metalloreg"/>
    <property type="match status" value="1"/>
</dbReference>
<dbReference type="PRINTS" id="PR00778">
    <property type="entry name" value="HTHARSR"/>
</dbReference>
<dbReference type="GO" id="GO:0003700">
    <property type="term" value="F:DNA-binding transcription factor activity"/>
    <property type="evidence" value="ECO:0007669"/>
    <property type="project" value="InterPro"/>
</dbReference>
<reference evidence="5 6" key="1">
    <citation type="submission" date="2023-11" db="EMBL/GenBank/DDBJ databases">
        <title>MicrobeMod: A computational toolkit for identifying prokaryotic methylation and restriction-modification with nanopore sequencing.</title>
        <authorList>
            <person name="Crits-Christoph A."/>
            <person name="Kang S.C."/>
            <person name="Lee H."/>
            <person name="Ostrov N."/>
        </authorList>
    </citation>
    <scope>NUCLEOTIDE SEQUENCE [LARGE SCALE GENOMIC DNA]</scope>
    <source>
        <strain evidence="5 6">DSMZ 700</strain>
    </source>
</reference>
<evidence type="ECO:0000256" key="3">
    <source>
        <dbReference type="ARBA" id="ARBA00023163"/>
    </source>
</evidence>
<dbReference type="EMBL" id="JAWXYB010000018">
    <property type="protein sequence ID" value="MDX5931110.1"/>
    <property type="molecule type" value="Genomic_DNA"/>
</dbReference>
<dbReference type="Gene3D" id="1.10.10.10">
    <property type="entry name" value="Winged helix-like DNA-binding domain superfamily/Winged helix DNA-binding domain"/>
    <property type="match status" value="1"/>
</dbReference>
<dbReference type="CDD" id="cd00090">
    <property type="entry name" value="HTH_ARSR"/>
    <property type="match status" value="1"/>
</dbReference>
<dbReference type="GO" id="GO:0003677">
    <property type="term" value="F:DNA binding"/>
    <property type="evidence" value="ECO:0007669"/>
    <property type="project" value="UniProtKB-KW"/>
</dbReference>
<keyword evidence="6" id="KW-1185">Reference proteome</keyword>
<dbReference type="InterPro" id="IPR001845">
    <property type="entry name" value="HTH_ArsR_DNA-bd_dom"/>
</dbReference>
<dbReference type="RefSeq" id="WP_319614028.1">
    <property type="nucleotide sequence ID" value="NZ_JAWXYB010000018.1"/>
</dbReference>
<dbReference type="AlphaFoldDB" id="A0AAW9DQY3"/>
<dbReference type="InterPro" id="IPR011991">
    <property type="entry name" value="ArsR-like_HTH"/>
</dbReference>
<dbReference type="PANTHER" id="PTHR43132">
    <property type="entry name" value="ARSENICAL RESISTANCE OPERON REPRESSOR ARSR-RELATED"/>
    <property type="match status" value="1"/>
</dbReference>
<dbReference type="InterPro" id="IPR051011">
    <property type="entry name" value="Metal_resp_trans_reg"/>
</dbReference>
<evidence type="ECO:0000313" key="6">
    <source>
        <dbReference type="Proteomes" id="UP001279553"/>
    </source>
</evidence>